<reference evidence="1" key="2">
    <citation type="submission" date="2022-01" db="EMBL/GenBank/DDBJ databases">
        <authorList>
            <person name="Yamashiro T."/>
            <person name="Shiraishi A."/>
            <person name="Satake H."/>
            <person name="Nakayama K."/>
        </authorList>
    </citation>
    <scope>NUCLEOTIDE SEQUENCE</scope>
</reference>
<accession>A0ABQ4XUZ4</accession>
<name>A0ABQ4XUZ4_9ASTR</name>
<sequence length="257" mass="27165">MRSIYTAALSVASDNSFILGSAPIDKCPGPQVGSYNPGSDDPLAVIVPRPGLCSASYSVSFDCSWKDHHFFSFSASVHHRHDLSSINSVPFLPNPALLSVASAIATATLESIKACSVPHTCTGSGPPRPVMHVMPVNSKIISKPDRCLTHGRRPPQSQNTLNSVPLMPRHTRSPGLYMGPGFHAAAAAELSPISTPRVKVTMVGPDGVVNDIKAVAKTQHHNLDAPRTKRFSVTYSGRRGAASIQLSGMPPAKGSSE</sequence>
<evidence type="ECO:0000313" key="1">
    <source>
        <dbReference type="EMBL" id="GJS68538.1"/>
    </source>
</evidence>
<reference evidence="1" key="1">
    <citation type="journal article" date="2022" name="Int. J. Mol. Sci.">
        <title>Draft Genome of Tanacetum Coccineum: Genomic Comparison of Closely Related Tanacetum-Family Plants.</title>
        <authorList>
            <person name="Yamashiro T."/>
            <person name="Shiraishi A."/>
            <person name="Nakayama K."/>
            <person name="Satake H."/>
        </authorList>
    </citation>
    <scope>NUCLEOTIDE SEQUENCE</scope>
</reference>
<protein>
    <submittedName>
        <fullName evidence="1">Uncharacterized protein</fullName>
    </submittedName>
</protein>
<proteinExistence type="predicted"/>
<keyword evidence="2" id="KW-1185">Reference proteome</keyword>
<gene>
    <name evidence="1" type="ORF">Tco_0683103</name>
</gene>
<organism evidence="1 2">
    <name type="scientific">Tanacetum coccineum</name>
    <dbReference type="NCBI Taxonomy" id="301880"/>
    <lineage>
        <taxon>Eukaryota</taxon>
        <taxon>Viridiplantae</taxon>
        <taxon>Streptophyta</taxon>
        <taxon>Embryophyta</taxon>
        <taxon>Tracheophyta</taxon>
        <taxon>Spermatophyta</taxon>
        <taxon>Magnoliopsida</taxon>
        <taxon>eudicotyledons</taxon>
        <taxon>Gunneridae</taxon>
        <taxon>Pentapetalae</taxon>
        <taxon>asterids</taxon>
        <taxon>campanulids</taxon>
        <taxon>Asterales</taxon>
        <taxon>Asteraceae</taxon>
        <taxon>Asteroideae</taxon>
        <taxon>Anthemideae</taxon>
        <taxon>Anthemidinae</taxon>
        <taxon>Tanacetum</taxon>
    </lineage>
</organism>
<comment type="caution">
    <text evidence="1">The sequence shown here is derived from an EMBL/GenBank/DDBJ whole genome shotgun (WGS) entry which is preliminary data.</text>
</comment>
<evidence type="ECO:0000313" key="2">
    <source>
        <dbReference type="Proteomes" id="UP001151760"/>
    </source>
</evidence>
<dbReference type="EMBL" id="BQNB010009798">
    <property type="protein sequence ID" value="GJS68538.1"/>
    <property type="molecule type" value="Genomic_DNA"/>
</dbReference>
<dbReference type="Proteomes" id="UP001151760">
    <property type="component" value="Unassembled WGS sequence"/>
</dbReference>